<proteinExistence type="predicted"/>
<name>A0A2L2X7S9_9FIRM</name>
<protein>
    <submittedName>
        <fullName evidence="1">Uncharacterized protein</fullName>
    </submittedName>
</protein>
<reference evidence="2" key="1">
    <citation type="submission" date="2018-02" db="EMBL/GenBank/DDBJ databases">
        <title>Genome sequence of Desulfocucumis palustris strain NAW-5.</title>
        <authorList>
            <person name="Watanabe M."/>
            <person name="Kojima H."/>
            <person name="Fukui M."/>
        </authorList>
    </citation>
    <scope>NUCLEOTIDE SEQUENCE [LARGE SCALE GENOMIC DNA]</scope>
    <source>
        <strain evidence="2">NAW-5</strain>
    </source>
</reference>
<dbReference type="Proteomes" id="UP000239549">
    <property type="component" value="Unassembled WGS sequence"/>
</dbReference>
<keyword evidence="2" id="KW-1185">Reference proteome</keyword>
<sequence length="83" mass="9166">MATEFQPDEKVVSLKEYKIKLINQTFYTLTESELAAGAAICASCGYGLKNRWYPLLSSTGCPMCGSSKRRLNNIVTANYCSKS</sequence>
<evidence type="ECO:0000313" key="2">
    <source>
        <dbReference type="Proteomes" id="UP000239549"/>
    </source>
</evidence>
<evidence type="ECO:0000313" key="1">
    <source>
        <dbReference type="EMBL" id="GBF31964.1"/>
    </source>
</evidence>
<gene>
    <name evidence="1" type="ORF">DCCM_0154</name>
</gene>
<dbReference type="AlphaFoldDB" id="A0A2L2X7S9"/>
<organism evidence="1 2">
    <name type="scientific">Desulfocucumis palustris</name>
    <dbReference type="NCBI Taxonomy" id="1898651"/>
    <lineage>
        <taxon>Bacteria</taxon>
        <taxon>Bacillati</taxon>
        <taxon>Bacillota</taxon>
        <taxon>Clostridia</taxon>
        <taxon>Eubacteriales</taxon>
        <taxon>Desulfocucumaceae</taxon>
        <taxon>Desulfocucumis</taxon>
    </lineage>
</organism>
<dbReference type="RefSeq" id="WP_104370566.1">
    <property type="nucleotide sequence ID" value="NZ_BFAV01000016.1"/>
</dbReference>
<comment type="caution">
    <text evidence="1">The sequence shown here is derived from an EMBL/GenBank/DDBJ whole genome shotgun (WGS) entry which is preliminary data.</text>
</comment>
<dbReference type="EMBL" id="BFAV01000016">
    <property type="protein sequence ID" value="GBF31964.1"/>
    <property type="molecule type" value="Genomic_DNA"/>
</dbReference>
<accession>A0A2L2X7S9</accession>